<comment type="cofactor">
    <cofactor evidence="1">
        <name>[3Fe-4S] cluster</name>
        <dbReference type="ChEBI" id="CHEBI:21137"/>
    </cofactor>
</comment>
<accession>A0A1F6H2Q6</accession>
<dbReference type="GO" id="GO:0009055">
    <property type="term" value="F:electron transfer activity"/>
    <property type="evidence" value="ECO:0007669"/>
    <property type="project" value="TreeGrafter"/>
</dbReference>
<evidence type="ECO:0000256" key="7">
    <source>
        <dbReference type="ARBA" id="ARBA00023291"/>
    </source>
</evidence>
<dbReference type="InterPro" id="IPR027394">
    <property type="entry name" value="Cytochrome-c3_hydrogenase_C"/>
</dbReference>
<organism evidence="9 10">
    <name type="scientific">Candidatus Lambdaproteobacteria bacterium RIFOXYD2_FULL_56_26</name>
    <dbReference type="NCBI Taxonomy" id="1817773"/>
    <lineage>
        <taxon>Bacteria</taxon>
        <taxon>Pseudomonadati</taxon>
        <taxon>Pseudomonadota</taxon>
        <taxon>Candidatus Lambdaproteobacteria</taxon>
    </lineage>
</organism>
<dbReference type="InterPro" id="IPR037148">
    <property type="entry name" value="NiFe-Hase_small_C_sf"/>
</dbReference>
<dbReference type="GO" id="GO:0016020">
    <property type="term" value="C:membrane"/>
    <property type="evidence" value="ECO:0007669"/>
    <property type="project" value="TreeGrafter"/>
</dbReference>
<dbReference type="GO" id="GO:0044569">
    <property type="term" value="C:[Ni-Fe] hydrogenase complex"/>
    <property type="evidence" value="ECO:0007669"/>
    <property type="project" value="TreeGrafter"/>
</dbReference>
<sequence length="314" mass="34325">MRLLSTGALSTAFLSTQLGELLAQEEGGQAESLVWLTGHHSQTHSLGLVGQSESFAFLGRYFQRLENEGEEPLADQRPPILILEGSFADDALERGNQILRAWVPRAKVVVLLGNEAAFSKEQPGGYLDMMGQALSEVPVPVIRLPGSPAQPRHLLGVLNHLLMYGLPELDEFRRPKMFFGTLICDRCEYRGQFEAGDYVQYFGEKEGCLYLLGCKGKVTYNDCPTAKWNGGINWCVGAGSPCTGCSEPNFPDHLSLGLYGQLSHRKAGVASGWVRHAETLAYGALGTTVVGLGVHQGAKRSVARYRIKVDEEEI</sequence>
<dbReference type="GO" id="GO:0051538">
    <property type="term" value="F:3 iron, 4 sulfur cluster binding"/>
    <property type="evidence" value="ECO:0007669"/>
    <property type="project" value="UniProtKB-KW"/>
</dbReference>
<evidence type="ECO:0000256" key="6">
    <source>
        <dbReference type="ARBA" id="ARBA00023014"/>
    </source>
</evidence>
<dbReference type="GO" id="GO:0009375">
    <property type="term" value="C:ferredoxin hydrogenase complex"/>
    <property type="evidence" value="ECO:0007669"/>
    <property type="project" value="InterPro"/>
</dbReference>
<dbReference type="Gene3D" id="3.40.50.700">
    <property type="entry name" value="NADH:ubiquinone oxidoreductase-like, 20kDa subunit"/>
    <property type="match status" value="1"/>
</dbReference>
<dbReference type="Pfam" id="PF14720">
    <property type="entry name" value="NiFe_hyd_SSU_C"/>
    <property type="match status" value="1"/>
</dbReference>
<comment type="caution">
    <text evidence="9">The sequence shown here is derived from an EMBL/GenBank/DDBJ whole genome shotgun (WGS) entry which is preliminary data.</text>
</comment>
<dbReference type="InterPro" id="IPR037024">
    <property type="entry name" value="NiFe_Hase_small_N_sf"/>
</dbReference>
<dbReference type="EMBL" id="MFNF01000001">
    <property type="protein sequence ID" value="OGH04659.1"/>
    <property type="molecule type" value="Genomic_DNA"/>
</dbReference>
<keyword evidence="4" id="KW-0560">Oxidoreductase</keyword>
<gene>
    <name evidence="9" type="ORF">A2557_06625</name>
</gene>
<dbReference type="GO" id="GO:0051539">
    <property type="term" value="F:4 iron, 4 sulfur cluster binding"/>
    <property type="evidence" value="ECO:0007669"/>
    <property type="project" value="UniProtKB-KW"/>
</dbReference>
<evidence type="ECO:0000256" key="1">
    <source>
        <dbReference type="ARBA" id="ARBA00001927"/>
    </source>
</evidence>
<evidence type="ECO:0000313" key="9">
    <source>
        <dbReference type="EMBL" id="OGH04659.1"/>
    </source>
</evidence>
<feature type="domain" description="Cytochrome-c3 hydrogenase C-terminal" evidence="8">
    <location>
        <begin position="179"/>
        <end position="254"/>
    </location>
</feature>
<evidence type="ECO:0000256" key="2">
    <source>
        <dbReference type="ARBA" id="ARBA00022485"/>
    </source>
</evidence>
<dbReference type="SUPFAM" id="SSF56770">
    <property type="entry name" value="HydA/Nqo6-like"/>
    <property type="match status" value="1"/>
</dbReference>
<name>A0A1F6H2Q6_9PROT</name>
<proteinExistence type="predicted"/>
<protein>
    <recommendedName>
        <fullName evidence="8">Cytochrome-c3 hydrogenase C-terminal domain-containing protein</fullName>
    </recommendedName>
</protein>
<evidence type="ECO:0000313" key="10">
    <source>
        <dbReference type="Proteomes" id="UP000177583"/>
    </source>
</evidence>
<dbReference type="PANTHER" id="PTHR30013">
    <property type="entry name" value="NIFE / NIFESE HYDROGENASE SMALL SUBUNIT FAMILY MEMBER"/>
    <property type="match status" value="1"/>
</dbReference>
<evidence type="ECO:0000256" key="4">
    <source>
        <dbReference type="ARBA" id="ARBA00023002"/>
    </source>
</evidence>
<keyword evidence="5" id="KW-0408">Iron</keyword>
<dbReference type="AlphaFoldDB" id="A0A1F6H2Q6"/>
<dbReference type="Proteomes" id="UP000177583">
    <property type="component" value="Unassembled WGS sequence"/>
</dbReference>
<keyword evidence="7" id="KW-0003">3Fe-4S</keyword>
<keyword evidence="2" id="KW-0004">4Fe-4S</keyword>
<dbReference type="Gene3D" id="4.10.480.10">
    <property type="entry name" value="Cytochrome-c3 hydrogenase, C-terminal domain"/>
    <property type="match status" value="1"/>
</dbReference>
<dbReference type="InterPro" id="IPR001821">
    <property type="entry name" value="NiFe_hydrogenase_ssu"/>
</dbReference>
<reference evidence="9 10" key="1">
    <citation type="journal article" date="2016" name="Nat. Commun.">
        <title>Thousands of microbial genomes shed light on interconnected biogeochemical processes in an aquifer system.</title>
        <authorList>
            <person name="Anantharaman K."/>
            <person name="Brown C.T."/>
            <person name="Hug L.A."/>
            <person name="Sharon I."/>
            <person name="Castelle C.J."/>
            <person name="Probst A.J."/>
            <person name="Thomas B.C."/>
            <person name="Singh A."/>
            <person name="Wilkins M.J."/>
            <person name="Karaoz U."/>
            <person name="Brodie E.L."/>
            <person name="Williams K.H."/>
            <person name="Hubbard S.S."/>
            <person name="Banfield J.F."/>
        </authorList>
    </citation>
    <scope>NUCLEOTIDE SEQUENCE [LARGE SCALE GENOMIC DNA]</scope>
</reference>
<dbReference type="GO" id="GO:0008901">
    <property type="term" value="F:ferredoxin hydrogenase activity"/>
    <property type="evidence" value="ECO:0007669"/>
    <property type="project" value="InterPro"/>
</dbReference>
<keyword evidence="3" id="KW-0479">Metal-binding</keyword>
<dbReference type="GO" id="GO:0009061">
    <property type="term" value="P:anaerobic respiration"/>
    <property type="evidence" value="ECO:0007669"/>
    <property type="project" value="TreeGrafter"/>
</dbReference>
<evidence type="ECO:0000256" key="5">
    <source>
        <dbReference type="ARBA" id="ARBA00023004"/>
    </source>
</evidence>
<evidence type="ECO:0000256" key="3">
    <source>
        <dbReference type="ARBA" id="ARBA00022723"/>
    </source>
</evidence>
<keyword evidence="6" id="KW-0411">Iron-sulfur</keyword>
<dbReference type="PANTHER" id="PTHR30013:SF7">
    <property type="entry name" value="HYDROGENASE-2 SMALL CHAIN"/>
    <property type="match status" value="1"/>
</dbReference>
<evidence type="ECO:0000259" key="8">
    <source>
        <dbReference type="Pfam" id="PF14720"/>
    </source>
</evidence>
<dbReference type="GO" id="GO:0046872">
    <property type="term" value="F:metal ion binding"/>
    <property type="evidence" value="ECO:0007669"/>
    <property type="project" value="UniProtKB-KW"/>
</dbReference>